<dbReference type="SMART" id="SM00283">
    <property type="entry name" value="MA"/>
    <property type="match status" value="1"/>
</dbReference>
<keyword evidence="4 10" id="KW-0812">Transmembrane</keyword>
<dbReference type="GO" id="GO:0007165">
    <property type="term" value="P:signal transduction"/>
    <property type="evidence" value="ECO:0007669"/>
    <property type="project" value="UniProtKB-KW"/>
</dbReference>
<keyword evidence="7 9" id="KW-0807">Transducer</keyword>
<dbReference type="Pfam" id="PF00672">
    <property type="entry name" value="HAMP"/>
    <property type="match status" value="1"/>
</dbReference>
<evidence type="ECO:0000256" key="2">
    <source>
        <dbReference type="ARBA" id="ARBA00022475"/>
    </source>
</evidence>
<keyword evidence="14" id="KW-1185">Reference proteome</keyword>
<dbReference type="Pfam" id="PF00015">
    <property type="entry name" value="MCPsignal"/>
    <property type="match status" value="1"/>
</dbReference>
<evidence type="ECO:0000259" key="12">
    <source>
        <dbReference type="PROSITE" id="PS50885"/>
    </source>
</evidence>
<evidence type="ECO:0000256" key="8">
    <source>
        <dbReference type="ARBA" id="ARBA00029447"/>
    </source>
</evidence>
<dbReference type="Gene3D" id="3.30.450.20">
    <property type="entry name" value="PAS domain"/>
    <property type="match status" value="2"/>
</dbReference>
<dbReference type="PROSITE" id="PS50111">
    <property type="entry name" value="CHEMOTAXIS_TRANSDUC_2"/>
    <property type="match status" value="1"/>
</dbReference>
<evidence type="ECO:0000313" key="13">
    <source>
        <dbReference type="EMBL" id="EMT50232.1"/>
    </source>
</evidence>
<evidence type="ECO:0000256" key="6">
    <source>
        <dbReference type="ARBA" id="ARBA00023136"/>
    </source>
</evidence>
<evidence type="ECO:0000256" key="9">
    <source>
        <dbReference type="PROSITE-ProRule" id="PRU00284"/>
    </source>
</evidence>
<dbReference type="CDD" id="cd06225">
    <property type="entry name" value="HAMP"/>
    <property type="match status" value="1"/>
</dbReference>
<dbReference type="Pfam" id="PF02743">
    <property type="entry name" value="dCache_1"/>
    <property type="match status" value="1"/>
</dbReference>
<reference evidence="13 14" key="1">
    <citation type="submission" date="2013-03" db="EMBL/GenBank/DDBJ databases">
        <title>Assembly of a new bacterial strain Brevibacillus borstelensis AK1.</title>
        <authorList>
            <person name="Rajan I."/>
            <person name="PoliReddy D."/>
            <person name="Sugumar T."/>
            <person name="Rathinam K."/>
            <person name="Alqarawi S."/>
            <person name="Khalil A.B."/>
            <person name="Sivakumar N."/>
        </authorList>
    </citation>
    <scope>NUCLEOTIDE SEQUENCE [LARGE SCALE GENOMIC DNA]</scope>
    <source>
        <strain evidence="13 14">AK1</strain>
    </source>
</reference>
<dbReference type="RefSeq" id="WP_003392420.1">
    <property type="nucleotide sequence ID" value="NZ_APBN01000019.1"/>
</dbReference>
<evidence type="ECO:0000256" key="1">
    <source>
        <dbReference type="ARBA" id="ARBA00004651"/>
    </source>
</evidence>
<accession>M8DA98</accession>
<dbReference type="PANTHER" id="PTHR32089:SF112">
    <property type="entry name" value="LYSOZYME-LIKE PROTEIN-RELATED"/>
    <property type="match status" value="1"/>
</dbReference>
<dbReference type="CDD" id="cd12912">
    <property type="entry name" value="PDC2_MCP_like"/>
    <property type="match status" value="1"/>
</dbReference>
<dbReference type="InterPro" id="IPR003660">
    <property type="entry name" value="HAMP_dom"/>
</dbReference>
<proteinExistence type="inferred from homology"/>
<dbReference type="GO" id="GO:0005886">
    <property type="term" value="C:plasma membrane"/>
    <property type="evidence" value="ECO:0007669"/>
    <property type="project" value="UniProtKB-SubCell"/>
</dbReference>
<dbReference type="Gene3D" id="1.10.287.950">
    <property type="entry name" value="Methyl-accepting chemotaxis protein"/>
    <property type="match status" value="1"/>
</dbReference>
<organism evidence="13 14">
    <name type="scientific">Brevibacillus borstelensis AK1</name>
    <dbReference type="NCBI Taxonomy" id="1300222"/>
    <lineage>
        <taxon>Bacteria</taxon>
        <taxon>Bacillati</taxon>
        <taxon>Bacillota</taxon>
        <taxon>Bacilli</taxon>
        <taxon>Bacillales</taxon>
        <taxon>Paenibacillaceae</taxon>
        <taxon>Brevibacillus</taxon>
    </lineage>
</organism>
<dbReference type="CDD" id="cd12913">
    <property type="entry name" value="PDC1_MCP_like"/>
    <property type="match status" value="1"/>
</dbReference>
<dbReference type="AlphaFoldDB" id="M8DA98"/>
<sequence>MFRFKSIRTRTLAIMLPVIMGTLALVMGVSAFTAHSLLTEEIGEKMRKELGMVSARIESQLESHGKVTEALAKTIEIAPSSYKLQDLHALLKKTVPLHETSFGMGIFMEPYKYDPAIQYFSTYGQRSQSTVTMTEEYNDPSFGYTGQEWYKNGASTDKPYVFSRPYYDEKMKAAMVTVTAPFYDQNGKLMGVTTDDLELGSIQKMVSDIKVGETGWSFLIDSEGTYLSFPDTAKLLKANISADENASLAAISRTLLDEPEGQAAFTDQNGNNTVYFHKIPQTNWTLALVMPDAELLAPVNSLLWKLSLTSVAGILVLVVVIHFFSRYLSRQLDKTNRLSQSLASGDFTATIQLDTADELGQMANRFNEMTATLRETLQRVSFHSEQVAATSEQLTASAQQTSQATEQIAEAVQDIAYGADKQAEATSRGTEIVTQIASHISQIEEAVKTVTESTSTVRDQAAEGNQMASKAVEQMHLIEGQMTHTSDVVNILGQRSQEIGQMIALITDIAAQTNLLALNAAIEAARAGEQGRGFAVVADEVRKLAEQTAASADQVHRIVTDIQSDTTAVIAAMQNGSHVLQEGMTYVQTTGQAFEQISQSTRVLFGQTDEVSSYMAEISKQMETMIEAIQEIARISEQSAGNTQTVAAAAEEQNASMQEISAASAMLARMATELYDSIRSFKL</sequence>
<keyword evidence="6 10" id="KW-0472">Membrane</keyword>
<name>M8DA98_9BACL</name>
<feature type="domain" description="Methyl-accepting transducer" evidence="11">
    <location>
        <begin position="397"/>
        <end position="654"/>
    </location>
</feature>
<dbReference type="OrthoDB" id="9760371at2"/>
<protein>
    <submittedName>
        <fullName evidence="13">Methyl-accepting chemotaxis protein</fullName>
    </submittedName>
</protein>
<evidence type="ECO:0000313" key="14">
    <source>
        <dbReference type="Proteomes" id="UP000012081"/>
    </source>
</evidence>
<feature type="domain" description="HAMP" evidence="12">
    <location>
        <begin position="326"/>
        <end position="378"/>
    </location>
</feature>
<evidence type="ECO:0000256" key="4">
    <source>
        <dbReference type="ARBA" id="ARBA00022692"/>
    </source>
</evidence>
<dbReference type="PANTHER" id="PTHR32089">
    <property type="entry name" value="METHYL-ACCEPTING CHEMOTAXIS PROTEIN MCPB"/>
    <property type="match status" value="1"/>
</dbReference>
<comment type="similarity">
    <text evidence="8">Belongs to the methyl-accepting chemotaxis (MCP) protein family.</text>
</comment>
<evidence type="ECO:0000256" key="5">
    <source>
        <dbReference type="ARBA" id="ARBA00022989"/>
    </source>
</evidence>
<dbReference type="InterPro" id="IPR004089">
    <property type="entry name" value="MCPsignal_dom"/>
</dbReference>
<evidence type="ECO:0000256" key="10">
    <source>
        <dbReference type="SAM" id="Phobius"/>
    </source>
</evidence>
<dbReference type="GO" id="GO:0006935">
    <property type="term" value="P:chemotaxis"/>
    <property type="evidence" value="ECO:0007669"/>
    <property type="project" value="UniProtKB-KW"/>
</dbReference>
<comment type="subcellular location">
    <subcellularLocation>
        <location evidence="1">Cell membrane</location>
        <topology evidence="1">Multi-pass membrane protein</topology>
    </subcellularLocation>
</comment>
<dbReference type="PROSITE" id="PS50885">
    <property type="entry name" value="HAMP"/>
    <property type="match status" value="1"/>
</dbReference>
<dbReference type="PATRIC" id="fig|1300222.3.peg.5001"/>
<dbReference type="SMART" id="SM00304">
    <property type="entry name" value="HAMP"/>
    <property type="match status" value="2"/>
</dbReference>
<dbReference type="Proteomes" id="UP000012081">
    <property type="component" value="Unassembled WGS sequence"/>
</dbReference>
<gene>
    <name evidence="13" type="ORF">I532_23809</name>
</gene>
<keyword evidence="5 10" id="KW-1133">Transmembrane helix</keyword>
<dbReference type="EMBL" id="APBN01000019">
    <property type="protein sequence ID" value="EMT50232.1"/>
    <property type="molecule type" value="Genomic_DNA"/>
</dbReference>
<dbReference type="GeneID" id="89498200"/>
<keyword evidence="3" id="KW-0145">Chemotaxis</keyword>
<evidence type="ECO:0000259" key="11">
    <source>
        <dbReference type="PROSITE" id="PS50111"/>
    </source>
</evidence>
<dbReference type="CDD" id="cd11386">
    <property type="entry name" value="MCP_signal"/>
    <property type="match status" value="1"/>
</dbReference>
<dbReference type="SUPFAM" id="SSF58104">
    <property type="entry name" value="Methyl-accepting chemotaxis protein (MCP) signaling domain"/>
    <property type="match status" value="1"/>
</dbReference>
<dbReference type="Gene3D" id="6.10.340.10">
    <property type="match status" value="1"/>
</dbReference>
<keyword evidence="2" id="KW-1003">Cell membrane</keyword>
<evidence type="ECO:0000256" key="7">
    <source>
        <dbReference type="ARBA" id="ARBA00023224"/>
    </source>
</evidence>
<dbReference type="STRING" id="1300222.I532_23809"/>
<feature type="transmembrane region" description="Helical" evidence="10">
    <location>
        <begin position="12"/>
        <end position="38"/>
    </location>
</feature>
<dbReference type="InterPro" id="IPR033479">
    <property type="entry name" value="dCache_1"/>
</dbReference>
<evidence type="ECO:0000256" key="3">
    <source>
        <dbReference type="ARBA" id="ARBA00022500"/>
    </source>
</evidence>
<comment type="caution">
    <text evidence="13">The sequence shown here is derived from an EMBL/GenBank/DDBJ whole genome shotgun (WGS) entry which is preliminary data.</text>
</comment>